<evidence type="ECO:0000259" key="1">
    <source>
        <dbReference type="Pfam" id="PF03372"/>
    </source>
</evidence>
<comment type="caution">
    <text evidence="2">The sequence shown here is derived from an EMBL/GenBank/DDBJ whole genome shotgun (WGS) entry which is preliminary data.</text>
</comment>
<gene>
    <name evidence="2" type="ORF">IFM89_035418</name>
</gene>
<dbReference type="Proteomes" id="UP000631114">
    <property type="component" value="Unassembled WGS sequence"/>
</dbReference>
<dbReference type="Pfam" id="PF03372">
    <property type="entry name" value="Exo_endo_phos"/>
    <property type="match status" value="1"/>
</dbReference>
<dbReference type="InterPro" id="IPR036691">
    <property type="entry name" value="Endo/exonu/phosph_ase_sf"/>
</dbReference>
<feature type="domain" description="Endonuclease/exonuclease/phosphatase" evidence="1">
    <location>
        <begin position="278"/>
        <end position="447"/>
    </location>
</feature>
<accession>A0A835LPS7</accession>
<dbReference type="PANTHER" id="PTHR35218:SF9">
    <property type="entry name" value="ENDONUCLEASE_EXONUCLEASE_PHOSPHATASE DOMAIN-CONTAINING PROTEIN"/>
    <property type="match status" value="1"/>
</dbReference>
<sequence>MRVGSKRPCGIHIRDIDENSTRIVQISEERAVNFQANQAQGQIANEEGGSNGANTVRYIENYMMNSTAENTHNNNQIPLFGNEGDEGPINLALRAGVQIATHQPVMLVQIMTDLFTPNISPGTHAGLHGSSGAGNGFDIADLQLTHITQEHAIVNLSPATSTTDHVVPNLSHQLLGGNINRVMRVRNSGAYFVRRSHTQSQNEPNATVGEIQSVQTLNHMFHIQNNSYHTITYRCRSAYVRYHNIHGRRVEVVDPNQPQCHNEYNLRLELSGVPETLNSSSSLVLDWERESDIIFLSETKLFGTSMATINLQLGFPNIFSVSSCNKAGGLSLLWKDTIDLNIFYSCKHIINARISTGPGNIPWIASFFYGSPYASLKEASWNYIKNTRRVGDEPWLIIGDMNVIFKQLEKQGGEPYDLHQSNFASDLIQHEGLIDLDYSGNSFTWTNGREGKANVRQCLDRGLPIPTGLLYFRILSFSTYLVLNLITAPLCFI</sequence>
<dbReference type="AlphaFoldDB" id="A0A835LPS7"/>
<dbReference type="SUPFAM" id="SSF56219">
    <property type="entry name" value="DNase I-like"/>
    <property type="match status" value="1"/>
</dbReference>
<dbReference type="PANTHER" id="PTHR35218">
    <property type="entry name" value="RNASE H DOMAIN-CONTAINING PROTEIN"/>
    <property type="match status" value="1"/>
</dbReference>
<organism evidence="2 3">
    <name type="scientific">Coptis chinensis</name>
    <dbReference type="NCBI Taxonomy" id="261450"/>
    <lineage>
        <taxon>Eukaryota</taxon>
        <taxon>Viridiplantae</taxon>
        <taxon>Streptophyta</taxon>
        <taxon>Embryophyta</taxon>
        <taxon>Tracheophyta</taxon>
        <taxon>Spermatophyta</taxon>
        <taxon>Magnoliopsida</taxon>
        <taxon>Ranunculales</taxon>
        <taxon>Ranunculaceae</taxon>
        <taxon>Coptidoideae</taxon>
        <taxon>Coptis</taxon>
    </lineage>
</organism>
<evidence type="ECO:0000313" key="2">
    <source>
        <dbReference type="EMBL" id="KAF9599139.1"/>
    </source>
</evidence>
<dbReference type="Gene3D" id="3.60.10.10">
    <property type="entry name" value="Endonuclease/exonuclease/phosphatase"/>
    <property type="match status" value="1"/>
</dbReference>
<dbReference type="EMBL" id="JADFTS010000007">
    <property type="protein sequence ID" value="KAF9599139.1"/>
    <property type="molecule type" value="Genomic_DNA"/>
</dbReference>
<protein>
    <recommendedName>
        <fullName evidence="1">Endonuclease/exonuclease/phosphatase domain-containing protein</fullName>
    </recommendedName>
</protein>
<name>A0A835LPS7_9MAGN</name>
<reference evidence="2 3" key="1">
    <citation type="submission" date="2020-10" db="EMBL/GenBank/DDBJ databases">
        <title>The Coptis chinensis genome and diversification of protoberbering-type alkaloids.</title>
        <authorList>
            <person name="Wang B."/>
            <person name="Shu S."/>
            <person name="Song C."/>
            <person name="Liu Y."/>
        </authorList>
    </citation>
    <scope>NUCLEOTIDE SEQUENCE [LARGE SCALE GENOMIC DNA]</scope>
    <source>
        <strain evidence="2">HL-2020</strain>
        <tissue evidence="2">Leaf</tissue>
    </source>
</reference>
<dbReference type="InterPro" id="IPR005135">
    <property type="entry name" value="Endo/exonuclease/phosphatase"/>
</dbReference>
<dbReference type="OrthoDB" id="1113909at2759"/>
<evidence type="ECO:0000313" key="3">
    <source>
        <dbReference type="Proteomes" id="UP000631114"/>
    </source>
</evidence>
<keyword evidence="3" id="KW-1185">Reference proteome</keyword>
<proteinExistence type="predicted"/>
<dbReference type="GO" id="GO:0003824">
    <property type="term" value="F:catalytic activity"/>
    <property type="evidence" value="ECO:0007669"/>
    <property type="project" value="InterPro"/>
</dbReference>